<name>A0ABU8LQH3_9MICO</name>
<dbReference type="InterPro" id="IPR006311">
    <property type="entry name" value="TAT_signal"/>
</dbReference>
<keyword evidence="2" id="KW-1185">Reference proteome</keyword>
<reference evidence="1 2" key="1">
    <citation type="submission" date="2024-02" db="EMBL/GenBank/DDBJ databases">
        <authorList>
            <person name="Saticioglu I.B."/>
        </authorList>
    </citation>
    <scope>NUCLEOTIDE SEQUENCE [LARGE SCALE GENOMIC DNA]</scope>
    <source>
        <strain evidence="1 2">Mu-43</strain>
    </source>
</reference>
<protein>
    <submittedName>
        <fullName evidence="1">Uncharacterized protein</fullName>
    </submittedName>
</protein>
<sequence>MTRRDLSRRGLLAVGLSGALIAGLAGCGIVSPDPDSSEETPVDFGNIATAVPAATPRVVDVRDPQQSRNGFGHRFGLGLICDSGDPFTTEELDAVVEAIWRTLPWEPNTIKLTAGADTDGVHDVVDLRSAAAGLEGLSVTNAGQGGVSLTGMAERYGAWTAPE</sequence>
<organism evidence="1 2">
    <name type="scientific">Microbacterium istanbulense</name>
    <dbReference type="NCBI Taxonomy" id="3122049"/>
    <lineage>
        <taxon>Bacteria</taxon>
        <taxon>Bacillati</taxon>
        <taxon>Actinomycetota</taxon>
        <taxon>Actinomycetes</taxon>
        <taxon>Micrococcales</taxon>
        <taxon>Microbacteriaceae</taxon>
        <taxon>Microbacterium</taxon>
    </lineage>
</organism>
<dbReference type="EMBL" id="JBBDGN010000021">
    <property type="protein sequence ID" value="MEJ1092957.1"/>
    <property type="molecule type" value="Genomic_DNA"/>
</dbReference>
<dbReference type="RefSeq" id="WP_337322012.1">
    <property type="nucleotide sequence ID" value="NZ_JBBDGN010000021.1"/>
</dbReference>
<accession>A0ABU8LQH3</accession>
<dbReference type="PROSITE" id="PS51257">
    <property type="entry name" value="PROKAR_LIPOPROTEIN"/>
    <property type="match status" value="1"/>
</dbReference>
<evidence type="ECO:0000313" key="2">
    <source>
        <dbReference type="Proteomes" id="UP001366085"/>
    </source>
</evidence>
<dbReference type="Proteomes" id="UP001366085">
    <property type="component" value="Unassembled WGS sequence"/>
</dbReference>
<gene>
    <name evidence="1" type="ORF">WDU93_14815</name>
</gene>
<proteinExistence type="predicted"/>
<evidence type="ECO:0000313" key="1">
    <source>
        <dbReference type="EMBL" id="MEJ1092957.1"/>
    </source>
</evidence>
<comment type="caution">
    <text evidence="1">The sequence shown here is derived from an EMBL/GenBank/DDBJ whole genome shotgun (WGS) entry which is preliminary data.</text>
</comment>
<dbReference type="PROSITE" id="PS51318">
    <property type="entry name" value="TAT"/>
    <property type="match status" value="1"/>
</dbReference>